<keyword evidence="1" id="KW-1185">Reference proteome</keyword>
<evidence type="ECO:0000313" key="2">
    <source>
        <dbReference type="WBParaSite" id="Hba_01372"/>
    </source>
</evidence>
<organism evidence="1 2">
    <name type="scientific">Heterorhabditis bacteriophora</name>
    <name type="common">Entomopathogenic nematode worm</name>
    <dbReference type="NCBI Taxonomy" id="37862"/>
    <lineage>
        <taxon>Eukaryota</taxon>
        <taxon>Metazoa</taxon>
        <taxon>Ecdysozoa</taxon>
        <taxon>Nematoda</taxon>
        <taxon>Chromadorea</taxon>
        <taxon>Rhabditida</taxon>
        <taxon>Rhabditina</taxon>
        <taxon>Rhabditomorpha</taxon>
        <taxon>Strongyloidea</taxon>
        <taxon>Heterorhabditidae</taxon>
        <taxon>Heterorhabditis</taxon>
    </lineage>
</organism>
<dbReference type="WBParaSite" id="Hba_01372">
    <property type="protein sequence ID" value="Hba_01372"/>
    <property type="gene ID" value="Hba_01372"/>
</dbReference>
<proteinExistence type="predicted"/>
<evidence type="ECO:0000313" key="1">
    <source>
        <dbReference type="Proteomes" id="UP000095283"/>
    </source>
</evidence>
<protein>
    <submittedName>
        <fullName evidence="2">Uncharacterized protein</fullName>
    </submittedName>
</protein>
<sequence length="85" mass="9766">MKIGFRRITIVICYGVASLKRRISFMGGGIRASFLPDIRARRPPFYPLSKWVNQPFYSHSSLSRQSNREETKLASFSVAQISTHF</sequence>
<accession>A0A1I7W9M9</accession>
<name>A0A1I7W9M9_HETBA</name>
<dbReference type="AlphaFoldDB" id="A0A1I7W9M9"/>
<dbReference type="Proteomes" id="UP000095283">
    <property type="component" value="Unplaced"/>
</dbReference>
<reference evidence="2" key="1">
    <citation type="submission" date="2016-11" db="UniProtKB">
        <authorList>
            <consortium name="WormBaseParasite"/>
        </authorList>
    </citation>
    <scope>IDENTIFICATION</scope>
</reference>